<evidence type="ECO:0000313" key="3">
    <source>
        <dbReference type="EMBL" id="KAK5042854.1"/>
    </source>
</evidence>
<dbReference type="RefSeq" id="XP_064699748.1">
    <property type="nucleotide sequence ID" value="XM_064855968.1"/>
</dbReference>
<evidence type="ECO:0000313" key="4">
    <source>
        <dbReference type="Proteomes" id="UP001358417"/>
    </source>
</evidence>
<organism evidence="3 4">
    <name type="scientific">Exophiala bonariae</name>
    <dbReference type="NCBI Taxonomy" id="1690606"/>
    <lineage>
        <taxon>Eukaryota</taxon>
        <taxon>Fungi</taxon>
        <taxon>Dikarya</taxon>
        <taxon>Ascomycota</taxon>
        <taxon>Pezizomycotina</taxon>
        <taxon>Eurotiomycetes</taxon>
        <taxon>Chaetothyriomycetidae</taxon>
        <taxon>Chaetothyriales</taxon>
        <taxon>Herpotrichiellaceae</taxon>
        <taxon>Exophiala</taxon>
    </lineage>
</organism>
<evidence type="ECO:0000256" key="2">
    <source>
        <dbReference type="SAM" id="SignalP"/>
    </source>
</evidence>
<accession>A0AAV9MR77</accession>
<feature type="region of interest" description="Disordered" evidence="1">
    <location>
        <begin position="354"/>
        <end position="465"/>
    </location>
</feature>
<proteinExistence type="predicted"/>
<dbReference type="EMBL" id="JAVRRD010000079">
    <property type="protein sequence ID" value="KAK5042854.1"/>
    <property type="molecule type" value="Genomic_DNA"/>
</dbReference>
<protein>
    <submittedName>
        <fullName evidence="3">Uncharacterized protein</fullName>
    </submittedName>
</protein>
<feature type="compositionally biased region" description="Polar residues" evidence="1">
    <location>
        <begin position="356"/>
        <end position="371"/>
    </location>
</feature>
<feature type="compositionally biased region" description="Polar residues" evidence="1">
    <location>
        <begin position="87"/>
        <end position="96"/>
    </location>
</feature>
<dbReference type="AlphaFoldDB" id="A0AAV9MR77"/>
<comment type="caution">
    <text evidence="3">The sequence shown here is derived from an EMBL/GenBank/DDBJ whole genome shotgun (WGS) entry which is preliminary data.</text>
</comment>
<feature type="region of interest" description="Disordered" evidence="1">
    <location>
        <begin position="87"/>
        <end position="134"/>
    </location>
</feature>
<reference evidence="3 4" key="1">
    <citation type="submission" date="2023-08" db="EMBL/GenBank/DDBJ databases">
        <title>Black Yeasts Isolated from many extreme environments.</title>
        <authorList>
            <person name="Coleine C."/>
            <person name="Stajich J.E."/>
            <person name="Selbmann L."/>
        </authorList>
    </citation>
    <scope>NUCLEOTIDE SEQUENCE [LARGE SCALE GENOMIC DNA]</scope>
    <source>
        <strain evidence="3 4">CCFEE 5792</strain>
    </source>
</reference>
<gene>
    <name evidence="3" type="ORF">LTR84_012447</name>
</gene>
<name>A0AAV9MR77_9EURO</name>
<sequence length="465" mass="51208">MAVTTTTPTPSVLLLRSCSLVMQLGVTGSPGLGSRADKYLGCLTDLWQAAETGKCANLVPRSSTVNVQQLAIDLQQLVHEILKEWNGTSSGDNWQEPNDDDQEEPKKKRPKSKGADQKKEKRTTQTQKPQTIDKKSLKLEGKACEGECTHGAQDILKALKKSAKEIGEIYRDVSFEDEVKKAINVDTDALMAMIQPPKMQPPKIAYSLASLYLYYDCQQWLAEMEGRSERAYARKWGLNHEGNVRTSLTIGYKMAVLENAAPGTGILPVHAKSKFRGLHQGGLPCLLAGMLTDAAFSSLVQLYSNEKAKETFWGWAIRRNTAKSELFKEKSKQLLERSISLEFQMIGHLLERRHQSTGQLTSRSSGRNSQDIAPRNAQRVDEATAEVHNLPTIEAVTDLNDMEPQPSKRPRLEAAEEITTATPATQTNDQIGGHTPECNSESPLDLVGLSGDTRISVTNGPDGPI</sequence>
<feature type="signal peptide" evidence="2">
    <location>
        <begin position="1"/>
        <end position="28"/>
    </location>
</feature>
<keyword evidence="2" id="KW-0732">Signal</keyword>
<keyword evidence="4" id="KW-1185">Reference proteome</keyword>
<feature type="chain" id="PRO_5043676121" evidence="2">
    <location>
        <begin position="29"/>
        <end position="465"/>
    </location>
</feature>
<evidence type="ECO:0000256" key="1">
    <source>
        <dbReference type="SAM" id="MobiDB-lite"/>
    </source>
</evidence>
<dbReference type="Proteomes" id="UP001358417">
    <property type="component" value="Unassembled WGS sequence"/>
</dbReference>
<dbReference type="GeneID" id="89980591"/>
<feature type="compositionally biased region" description="Basic and acidic residues" evidence="1">
    <location>
        <begin position="113"/>
        <end position="123"/>
    </location>
</feature>